<dbReference type="AlphaFoldDB" id="A0A3D9JPP4"/>
<accession>A0A3D9JPP4</accession>
<keyword evidence="2 7" id="KW-0597">Phosphoprotein</keyword>
<dbReference type="PROSITE" id="PS50110">
    <property type="entry name" value="RESPONSE_REGULATORY"/>
    <property type="match status" value="1"/>
</dbReference>
<evidence type="ECO:0000259" key="10">
    <source>
        <dbReference type="PROSITE" id="PS51755"/>
    </source>
</evidence>
<dbReference type="Gene3D" id="1.10.10.10">
    <property type="entry name" value="Winged helix-like DNA-binding domain superfamily/Winged helix DNA-binding domain"/>
    <property type="match status" value="1"/>
</dbReference>
<dbReference type="GO" id="GO:0000976">
    <property type="term" value="F:transcription cis-regulatory region binding"/>
    <property type="evidence" value="ECO:0007669"/>
    <property type="project" value="TreeGrafter"/>
</dbReference>
<reference evidence="11 12" key="1">
    <citation type="submission" date="2018-07" db="EMBL/GenBank/DDBJ databases">
        <title>Genomic Encyclopedia of Type Strains, Phase III (KMG-III): the genomes of soil and plant-associated and newly described type strains.</title>
        <authorList>
            <person name="Whitman W."/>
        </authorList>
    </citation>
    <scope>NUCLEOTIDE SEQUENCE [LARGE SCALE GENOMIC DNA]</scope>
    <source>
        <strain evidence="11 12">CECT 7287</strain>
    </source>
</reference>
<evidence type="ECO:0000256" key="8">
    <source>
        <dbReference type="PROSITE-ProRule" id="PRU01091"/>
    </source>
</evidence>
<dbReference type="PANTHER" id="PTHR48111:SF73">
    <property type="entry name" value="ALKALINE PHOSPHATASE SYNTHESIS TRANSCRIPTIONAL REGULATORY PROTEIN PHOP"/>
    <property type="match status" value="1"/>
</dbReference>
<dbReference type="SMART" id="SM00448">
    <property type="entry name" value="REC"/>
    <property type="match status" value="1"/>
</dbReference>
<dbReference type="RefSeq" id="WP_116061969.1">
    <property type="nucleotide sequence ID" value="NZ_QRDZ01000013.1"/>
</dbReference>
<feature type="domain" description="Response regulatory" evidence="9">
    <location>
        <begin position="3"/>
        <end position="116"/>
    </location>
</feature>
<dbReference type="FunFam" id="1.10.10.10:FF:000018">
    <property type="entry name" value="DNA-binding response regulator ResD"/>
    <property type="match status" value="1"/>
</dbReference>
<evidence type="ECO:0000256" key="3">
    <source>
        <dbReference type="ARBA" id="ARBA00023012"/>
    </source>
</evidence>
<dbReference type="InterPro" id="IPR011006">
    <property type="entry name" value="CheY-like_superfamily"/>
</dbReference>
<feature type="modified residue" description="4-aspartylphosphate" evidence="7">
    <location>
        <position position="52"/>
    </location>
</feature>
<feature type="domain" description="OmpR/PhoB-type" evidence="10">
    <location>
        <begin position="126"/>
        <end position="227"/>
    </location>
</feature>
<evidence type="ECO:0000256" key="2">
    <source>
        <dbReference type="ARBA" id="ARBA00022553"/>
    </source>
</evidence>
<comment type="subcellular location">
    <subcellularLocation>
        <location evidence="1">Cytoplasm</location>
    </subcellularLocation>
</comment>
<gene>
    <name evidence="11" type="ORF">DFP98_113153</name>
</gene>
<keyword evidence="4" id="KW-0805">Transcription regulation</keyword>
<evidence type="ECO:0000256" key="4">
    <source>
        <dbReference type="ARBA" id="ARBA00023015"/>
    </source>
</evidence>
<evidence type="ECO:0000256" key="7">
    <source>
        <dbReference type="PROSITE-ProRule" id="PRU00169"/>
    </source>
</evidence>
<dbReference type="InterPro" id="IPR039420">
    <property type="entry name" value="WalR-like"/>
</dbReference>
<keyword evidence="3" id="KW-0902">Two-component regulatory system</keyword>
<dbReference type="InterPro" id="IPR001789">
    <property type="entry name" value="Sig_transdc_resp-reg_receiver"/>
</dbReference>
<sequence length="231" mass="26343">MKTILVIEDETKIREVITSYLEHAGYRVIGAETGENGYNCMQQYPVDLILLDLMLPDIPGEDLCKRLRATHSVPIIMLTAKSSKSQQITGLELGADDYIIKPFDPRELIVRIRTVLRRAQNDGLLADRIESANGELSIDSLKQEVLLNGELINLTPVEIKLLFVLAKHPNRIFDREQLIEKVHSLDFEGDARTIDQHVKNIRQKIERDPKHPIYIQTVYGKGYRFTGGQIK</sequence>
<dbReference type="InterPro" id="IPR001867">
    <property type="entry name" value="OmpR/PhoB-type_DNA-bd"/>
</dbReference>
<dbReference type="SUPFAM" id="SSF46894">
    <property type="entry name" value="C-terminal effector domain of the bipartite response regulators"/>
    <property type="match status" value="1"/>
</dbReference>
<evidence type="ECO:0000259" key="9">
    <source>
        <dbReference type="PROSITE" id="PS50110"/>
    </source>
</evidence>
<proteinExistence type="predicted"/>
<evidence type="ECO:0000256" key="1">
    <source>
        <dbReference type="ARBA" id="ARBA00004496"/>
    </source>
</evidence>
<keyword evidence="12" id="KW-1185">Reference proteome</keyword>
<dbReference type="SMART" id="SM00862">
    <property type="entry name" value="Trans_reg_C"/>
    <property type="match status" value="1"/>
</dbReference>
<dbReference type="Pfam" id="PF00072">
    <property type="entry name" value="Response_reg"/>
    <property type="match status" value="1"/>
</dbReference>
<dbReference type="GO" id="GO:0000156">
    <property type="term" value="F:phosphorelay response regulator activity"/>
    <property type="evidence" value="ECO:0007669"/>
    <property type="project" value="TreeGrafter"/>
</dbReference>
<dbReference type="Pfam" id="PF00486">
    <property type="entry name" value="Trans_reg_C"/>
    <property type="match status" value="1"/>
</dbReference>
<dbReference type="SUPFAM" id="SSF52172">
    <property type="entry name" value="CheY-like"/>
    <property type="match status" value="1"/>
</dbReference>
<dbReference type="PANTHER" id="PTHR48111">
    <property type="entry name" value="REGULATOR OF RPOS"/>
    <property type="match status" value="1"/>
</dbReference>
<keyword evidence="6" id="KW-0804">Transcription</keyword>
<dbReference type="FunFam" id="3.40.50.2300:FF:000001">
    <property type="entry name" value="DNA-binding response regulator PhoB"/>
    <property type="match status" value="1"/>
</dbReference>
<evidence type="ECO:0000256" key="5">
    <source>
        <dbReference type="ARBA" id="ARBA00023125"/>
    </source>
</evidence>
<evidence type="ECO:0000313" key="11">
    <source>
        <dbReference type="EMBL" id="RED76093.1"/>
    </source>
</evidence>
<dbReference type="InterPro" id="IPR016032">
    <property type="entry name" value="Sig_transdc_resp-reg_C-effctor"/>
</dbReference>
<dbReference type="GO" id="GO:0005829">
    <property type="term" value="C:cytosol"/>
    <property type="evidence" value="ECO:0007669"/>
    <property type="project" value="TreeGrafter"/>
</dbReference>
<evidence type="ECO:0000313" key="12">
    <source>
        <dbReference type="Proteomes" id="UP000256977"/>
    </source>
</evidence>
<dbReference type="Gene3D" id="6.10.250.690">
    <property type="match status" value="1"/>
</dbReference>
<dbReference type="EMBL" id="QRDZ01000013">
    <property type="protein sequence ID" value="RED76093.1"/>
    <property type="molecule type" value="Genomic_DNA"/>
</dbReference>
<dbReference type="CDD" id="cd00383">
    <property type="entry name" value="trans_reg_C"/>
    <property type="match status" value="1"/>
</dbReference>
<organism evidence="11 12">
    <name type="scientific">Cohnella phaseoli</name>
    <dbReference type="NCBI Taxonomy" id="456490"/>
    <lineage>
        <taxon>Bacteria</taxon>
        <taxon>Bacillati</taxon>
        <taxon>Bacillota</taxon>
        <taxon>Bacilli</taxon>
        <taxon>Bacillales</taxon>
        <taxon>Paenibacillaceae</taxon>
        <taxon>Cohnella</taxon>
    </lineage>
</organism>
<evidence type="ECO:0000256" key="6">
    <source>
        <dbReference type="ARBA" id="ARBA00023163"/>
    </source>
</evidence>
<dbReference type="Proteomes" id="UP000256977">
    <property type="component" value="Unassembled WGS sequence"/>
</dbReference>
<dbReference type="PROSITE" id="PS51755">
    <property type="entry name" value="OMPR_PHOB"/>
    <property type="match status" value="1"/>
</dbReference>
<dbReference type="GO" id="GO:0006355">
    <property type="term" value="P:regulation of DNA-templated transcription"/>
    <property type="evidence" value="ECO:0007669"/>
    <property type="project" value="InterPro"/>
</dbReference>
<protein>
    <submittedName>
        <fullName evidence="11">DNA-binding response OmpR family regulator</fullName>
    </submittedName>
</protein>
<dbReference type="Gene3D" id="3.40.50.2300">
    <property type="match status" value="1"/>
</dbReference>
<dbReference type="GO" id="GO:0032993">
    <property type="term" value="C:protein-DNA complex"/>
    <property type="evidence" value="ECO:0007669"/>
    <property type="project" value="TreeGrafter"/>
</dbReference>
<feature type="DNA-binding region" description="OmpR/PhoB-type" evidence="8">
    <location>
        <begin position="126"/>
        <end position="227"/>
    </location>
</feature>
<dbReference type="InterPro" id="IPR036388">
    <property type="entry name" value="WH-like_DNA-bd_sf"/>
</dbReference>
<keyword evidence="5 8" id="KW-0238">DNA-binding</keyword>
<dbReference type="OrthoDB" id="9802426at2"/>
<comment type="caution">
    <text evidence="11">The sequence shown here is derived from an EMBL/GenBank/DDBJ whole genome shotgun (WGS) entry which is preliminary data.</text>
</comment>
<name>A0A3D9JPP4_9BACL</name>